<sequence>MAATAKARLVDLALHDGVAVLRLNDPDRRNALSKALSDDLARAVDSALDVGARALVLTAAPPVFCAGGSLDGLINREVPLAEMYAGMERLAAAPVPTIAAVGGAAIGAGVNLPLACDIVLATPDARFDPRFLDVGIHPGGGHLWRLAARVGAQGAAALVLCGDALTGEEAAACGLAWRCVPQDRLEPLALKFAGRAAARDPELVRRAKRTLTASLALDRAEDASALELAAQQWSVDRPGFAENVRRIQDGLRRSPNPTARESR</sequence>
<dbReference type="Pfam" id="PF00378">
    <property type="entry name" value="ECH_1"/>
    <property type="match status" value="1"/>
</dbReference>
<evidence type="ECO:0000313" key="1">
    <source>
        <dbReference type="EMBL" id="ROO84978.1"/>
    </source>
</evidence>
<dbReference type="InterPro" id="IPR001753">
    <property type="entry name" value="Enoyl-CoA_hydra/iso"/>
</dbReference>
<dbReference type="SUPFAM" id="SSF52096">
    <property type="entry name" value="ClpP/crotonase"/>
    <property type="match status" value="1"/>
</dbReference>
<accession>A0A3N1CW82</accession>
<dbReference type="OrthoDB" id="8452484at2"/>
<dbReference type="PANTHER" id="PTHR43459:SF1">
    <property type="entry name" value="EG:BACN32G11.4 PROTEIN"/>
    <property type="match status" value="1"/>
</dbReference>
<name>A0A3N1CW82_9ACTN</name>
<protein>
    <submittedName>
        <fullName evidence="1">Enoyl-CoA hydratase</fullName>
    </submittedName>
</protein>
<organism evidence="1 2">
    <name type="scientific">Actinocorallia herbida</name>
    <dbReference type="NCBI Taxonomy" id="58109"/>
    <lineage>
        <taxon>Bacteria</taxon>
        <taxon>Bacillati</taxon>
        <taxon>Actinomycetota</taxon>
        <taxon>Actinomycetes</taxon>
        <taxon>Streptosporangiales</taxon>
        <taxon>Thermomonosporaceae</taxon>
        <taxon>Actinocorallia</taxon>
    </lineage>
</organism>
<dbReference type="EMBL" id="RJKE01000001">
    <property type="protein sequence ID" value="ROO84978.1"/>
    <property type="molecule type" value="Genomic_DNA"/>
</dbReference>
<dbReference type="AlphaFoldDB" id="A0A3N1CW82"/>
<dbReference type="InterPro" id="IPR029045">
    <property type="entry name" value="ClpP/crotonase-like_dom_sf"/>
</dbReference>
<dbReference type="GO" id="GO:0003824">
    <property type="term" value="F:catalytic activity"/>
    <property type="evidence" value="ECO:0007669"/>
    <property type="project" value="UniProtKB-ARBA"/>
</dbReference>
<dbReference type="Proteomes" id="UP000272400">
    <property type="component" value="Unassembled WGS sequence"/>
</dbReference>
<keyword evidence="2" id="KW-1185">Reference proteome</keyword>
<dbReference type="PANTHER" id="PTHR43459">
    <property type="entry name" value="ENOYL-COA HYDRATASE"/>
    <property type="match status" value="1"/>
</dbReference>
<dbReference type="Gene3D" id="3.90.226.10">
    <property type="entry name" value="2-enoyl-CoA Hydratase, Chain A, domain 1"/>
    <property type="match status" value="1"/>
</dbReference>
<dbReference type="RefSeq" id="WP_123664528.1">
    <property type="nucleotide sequence ID" value="NZ_RJKE01000001.1"/>
</dbReference>
<dbReference type="CDD" id="cd06558">
    <property type="entry name" value="crotonase-like"/>
    <property type="match status" value="1"/>
</dbReference>
<proteinExistence type="predicted"/>
<comment type="caution">
    <text evidence="1">The sequence shown here is derived from an EMBL/GenBank/DDBJ whole genome shotgun (WGS) entry which is preliminary data.</text>
</comment>
<evidence type="ECO:0000313" key="2">
    <source>
        <dbReference type="Proteomes" id="UP000272400"/>
    </source>
</evidence>
<gene>
    <name evidence="1" type="ORF">EDD29_2512</name>
</gene>
<reference evidence="1 2" key="1">
    <citation type="submission" date="2018-11" db="EMBL/GenBank/DDBJ databases">
        <title>Sequencing the genomes of 1000 actinobacteria strains.</title>
        <authorList>
            <person name="Klenk H.-P."/>
        </authorList>
    </citation>
    <scope>NUCLEOTIDE SEQUENCE [LARGE SCALE GENOMIC DNA]</scope>
    <source>
        <strain evidence="1 2">DSM 44254</strain>
    </source>
</reference>